<dbReference type="Proteomes" id="UP001159363">
    <property type="component" value="Chromosome 9"/>
</dbReference>
<keyword evidence="2" id="KW-1185">Reference proteome</keyword>
<protein>
    <submittedName>
        <fullName evidence="1">Uncharacterized protein</fullName>
    </submittedName>
</protein>
<dbReference type="EMBL" id="JARBHB010000010">
    <property type="protein sequence ID" value="KAJ8874180.1"/>
    <property type="molecule type" value="Genomic_DNA"/>
</dbReference>
<proteinExistence type="predicted"/>
<sequence length="87" mass="9923">MRIHKLRAKTFYSILKDEPAGVIHFSLDCQKDLASPKVPDQEWLSLMKRGKWFGDCTPELLPRGVVLNSAKVIDIKILLASLWQEMG</sequence>
<evidence type="ECO:0000313" key="1">
    <source>
        <dbReference type="EMBL" id="KAJ8874180.1"/>
    </source>
</evidence>
<name>A0ABQ9GQ68_9NEOP</name>
<gene>
    <name evidence="1" type="ORF">PR048_025022</name>
</gene>
<comment type="caution">
    <text evidence="1">The sequence shown here is derived from an EMBL/GenBank/DDBJ whole genome shotgun (WGS) entry which is preliminary data.</text>
</comment>
<evidence type="ECO:0000313" key="2">
    <source>
        <dbReference type="Proteomes" id="UP001159363"/>
    </source>
</evidence>
<accession>A0ABQ9GQ68</accession>
<reference evidence="1 2" key="1">
    <citation type="submission" date="2023-02" db="EMBL/GenBank/DDBJ databases">
        <title>LHISI_Scaffold_Assembly.</title>
        <authorList>
            <person name="Stuart O.P."/>
            <person name="Cleave R."/>
            <person name="Magrath M.J.L."/>
            <person name="Mikheyev A.S."/>
        </authorList>
    </citation>
    <scope>NUCLEOTIDE SEQUENCE [LARGE SCALE GENOMIC DNA]</scope>
    <source>
        <strain evidence="1">Daus_M_001</strain>
        <tissue evidence="1">Leg muscle</tissue>
    </source>
</reference>
<organism evidence="1 2">
    <name type="scientific">Dryococelus australis</name>
    <dbReference type="NCBI Taxonomy" id="614101"/>
    <lineage>
        <taxon>Eukaryota</taxon>
        <taxon>Metazoa</taxon>
        <taxon>Ecdysozoa</taxon>
        <taxon>Arthropoda</taxon>
        <taxon>Hexapoda</taxon>
        <taxon>Insecta</taxon>
        <taxon>Pterygota</taxon>
        <taxon>Neoptera</taxon>
        <taxon>Polyneoptera</taxon>
        <taxon>Phasmatodea</taxon>
        <taxon>Verophasmatodea</taxon>
        <taxon>Anareolatae</taxon>
        <taxon>Phasmatidae</taxon>
        <taxon>Eurycanthinae</taxon>
        <taxon>Dryococelus</taxon>
    </lineage>
</organism>